<protein>
    <submittedName>
        <fullName evidence="2">Uncharacterized protein</fullName>
    </submittedName>
</protein>
<dbReference type="EMBL" id="FRAS01000005">
    <property type="protein sequence ID" value="SHK69080.1"/>
    <property type="molecule type" value="Genomic_DNA"/>
</dbReference>
<keyword evidence="1" id="KW-0812">Transmembrane</keyword>
<reference evidence="3" key="1">
    <citation type="submission" date="2016-11" db="EMBL/GenBank/DDBJ databases">
        <authorList>
            <person name="Varghese N."/>
            <person name="Submissions S."/>
        </authorList>
    </citation>
    <scope>NUCLEOTIDE SEQUENCE [LARGE SCALE GENOMIC DNA]</scope>
    <source>
        <strain evidence="3">DSM 18569</strain>
    </source>
</reference>
<evidence type="ECO:0000313" key="3">
    <source>
        <dbReference type="Proteomes" id="UP000183947"/>
    </source>
</evidence>
<evidence type="ECO:0000256" key="1">
    <source>
        <dbReference type="SAM" id="Phobius"/>
    </source>
</evidence>
<dbReference type="OrthoDB" id="885242at2"/>
<dbReference type="STRING" id="1121959.SAMN02746009_01374"/>
<dbReference type="AlphaFoldDB" id="A0A1M6UIV7"/>
<gene>
    <name evidence="2" type="ORF">SAMN02746009_01374</name>
</gene>
<feature type="transmembrane region" description="Helical" evidence="1">
    <location>
        <begin position="27"/>
        <end position="58"/>
    </location>
</feature>
<dbReference type="Proteomes" id="UP000183947">
    <property type="component" value="Unassembled WGS sequence"/>
</dbReference>
<proteinExistence type="predicted"/>
<dbReference type="RefSeq" id="WP_139252161.1">
    <property type="nucleotide sequence ID" value="NZ_FRAS01000005.1"/>
</dbReference>
<keyword evidence="3" id="KW-1185">Reference proteome</keyword>
<evidence type="ECO:0000313" key="2">
    <source>
        <dbReference type="EMBL" id="SHK69080.1"/>
    </source>
</evidence>
<accession>A0A1M6UIV7</accession>
<sequence length="237" mass="26422">MRFAITKTVIPPSPPKAKSWDDWITQALHWVVLVPLLLAAAVPVAALMLVSMGAYLVYDFIKSLLQPQTNLSNVTQAPAPENVELLSSLSVRLQWQPFPLEEKATPEFVNWWNEIFSDLEQYDDLMEIGQLLTTPEIPGLYGQLIGYLCYKWKDSGVFLQLFEATNSPAGPAGTSWLVYLDLKTLQWQRMVETGACILDVTPDEPGMLLGWLADGTEVRLHLASLQPGAENPAPEEQ</sequence>
<organism evidence="2 3">
    <name type="scientific">Hymenobacter psychrotolerans DSM 18569</name>
    <dbReference type="NCBI Taxonomy" id="1121959"/>
    <lineage>
        <taxon>Bacteria</taxon>
        <taxon>Pseudomonadati</taxon>
        <taxon>Bacteroidota</taxon>
        <taxon>Cytophagia</taxon>
        <taxon>Cytophagales</taxon>
        <taxon>Hymenobacteraceae</taxon>
        <taxon>Hymenobacter</taxon>
    </lineage>
</organism>
<keyword evidence="1" id="KW-0472">Membrane</keyword>
<name>A0A1M6UIV7_9BACT</name>
<keyword evidence="1" id="KW-1133">Transmembrane helix</keyword>